<evidence type="ECO:0000313" key="3">
    <source>
        <dbReference type="Proteomes" id="UP000518188"/>
    </source>
</evidence>
<sequence length="89" mass="9277">MDMGAGRRQILVLVAVMCFAAILPLSRPQASAPLADDPCGAAILTLCRFLPIAPDLEDDVDLTTLSPPHAPPDPNDVMPPTDPCAVGCI</sequence>
<dbReference type="EMBL" id="JAAXPJ010000015">
    <property type="protein sequence ID" value="NKZ14925.1"/>
    <property type="molecule type" value="Genomic_DNA"/>
</dbReference>
<evidence type="ECO:0000313" key="2">
    <source>
        <dbReference type="EMBL" id="NKZ14925.1"/>
    </source>
</evidence>
<dbReference type="RefSeq" id="WP_049925637.1">
    <property type="nucleotide sequence ID" value="NZ_HG322954.1"/>
</dbReference>
<accession>A0A7X6MU14</accession>
<organism evidence="2 3">
    <name type="scientific">Mycolicibacterium septicum DSM 44393</name>
    <dbReference type="NCBI Taxonomy" id="1341646"/>
    <lineage>
        <taxon>Bacteria</taxon>
        <taxon>Bacillati</taxon>
        <taxon>Actinomycetota</taxon>
        <taxon>Actinomycetes</taxon>
        <taxon>Mycobacteriales</taxon>
        <taxon>Mycobacteriaceae</taxon>
        <taxon>Mycolicibacterium</taxon>
    </lineage>
</organism>
<reference evidence="2 3" key="1">
    <citation type="submission" date="2020-04" db="EMBL/GenBank/DDBJ databases">
        <title>MicrobeNet Type strains.</title>
        <authorList>
            <person name="Nicholson A.C."/>
        </authorList>
    </citation>
    <scope>NUCLEOTIDE SEQUENCE [LARGE SCALE GENOMIC DNA]</scope>
    <source>
        <strain evidence="2 3">ATCC 700731</strain>
    </source>
</reference>
<evidence type="ECO:0000256" key="1">
    <source>
        <dbReference type="SAM" id="MobiDB-lite"/>
    </source>
</evidence>
<gene>
    <name evidence="2" type="ORF">HGA11_28500</name>
</gene>
<protein>
    <submittedName>
        <fullName evidence="2">Fibronectin-binding protein</fullName>
    </submittedName>
</protein>
<proteinExistence type="predicted"/>
<dbReference type="Proteomes" id="UP000518188">
    <property type="component" value="Unassembled WGS sequence"/>
</dbReference>
<name>A0A7X6MU14_9MYCO</name>
<comment type="caution">
    <text evidence="2">The sequence shown here is derived from an EMBL/GenBank/DDBJ whole genome shotgun (WGS) entry which is preliminary data.</text>
</comment>
<feature type="region of interest" description="Disordered" evidence="1">
    <location>
        <begin position="61"/>
        <end position="81"/>
    </location>
</feature>
<dbReference type="AlphaFoldDB" id="A0A7X6MU14"/>